<keyword evidence="1" id="KW-1133">Transmembrane helix</keyword>
<comment type="caution">
    <text evidence="2">The sequence shown here is derived from an EMBL/GenBank/DDBJ whole genome shotgun (WGS) entry which is preliminary data.</text>
</comment>
<dbReference type="AlphaFoldDB" id="A0A6L2M9B6"/>
<reference evidence="2" key="1">
    <citation type="journal article" date="2019" name="Sci. Rep.">
        <title>Draft genome of Tanacetum cinerariifolium, the natural source of mosquito coil.</title>
        <authorList>
            <person name="Yamashiro T."/>
            <person name="Shiraishi A."/>
            <person name="Satake H."/>
            <person name="Nakayama K."/>
        </authorList>
    </citation>
    <scope>NUCLEOTIDE SEQUENCE</scope>
</reference>
<keyword evidence="1" id="KW-0472">Membrane</keyword>
<evidence type="ECO:0000313" key="2">
    <source>
        <dbReference type="EMBL" id="GEU69272.1"/>
    </source>
</evidence>
<accession>A0A6L2M9B6</accession>
<feature type="transmembrane region" description="Helical" evidence="1">
    <location>
        <begin position="18"/>
        <end position="41"/>
    </location>
</feature>
<proteinExistence type="predicted"/>
<evidence type="ECO:0000256" key="1">
    <source>
        <dbReference type="SAM" id="Phobius"/>
    </source>
</evidence>
<protein>
    <submittedName>
        <fullName evidence="2">Uncharacterized protein</fullName>
    </submittedName>
</protein>
<gene>
    <name evidence="2" type="ORF">Tci_041250</name>
</gene>
<sequence length="572" mass="64232">MCRHLNRSVSFLESIEKIILFDLTPKLSCFCFTWIIVYVMCRKGFPKIKGTLLSSSISRITKSIKKVNFPTSTSIFFAIPISIFSTIPTRYYNDRSASRTLILVGLRALRDNFAYREYGMRLILALRSDKALQEKVLLKVHRMRKLPGSPNFTTVSGIVLPDLESGKDTISCPHRLIIGVSHRIVKLNELNKESVFRDIVDKHSFYVCFTNDRDVKENFKLFIPLEGSDVVVEEHPPLSLMPKAGRSGSAVVGEELNTSSTLFVPLNVIPLIIVYHILDDDKHEEVVVVDVAFRSMPGKKRKKEKAKKLVDDAFVAEGSRAGDPLGLGDQDAQIMFPSAHGGRTLLPLIMLLQISRMSILILGTLKENEVEAAHLHNEEVTCLKSRIAELEAEVIHVNDDPVVTGKSASLDHDQAGFYKAEKEKLRSIMSLRVHLLSGEIRDEVPYVPQLMLKLIRQECLKSGYDCRDDGSTEGTKETHGMVHDGNCLSSRLKSPKNGHEAFETRSIMRMSAGILVKWPLEDSSSLRHLALSFFPLMNSRPDQLLITEAWDLHGFIVETFSEVFKGFVGALP</sequence>
<feature type="transmembrane region" description="Helical" evidence="1">
    <location>
        <begin position="67"/>
        <end position="87"/>
    </location>
</feature>
<keyword evidence="1" id="KW-0812">Transmembrane</keyword>
<name>A0A6L2M9B6_TANCI</name>
<dbReference type="EMBL" id="BKCJ010005905">
    <property type="protein sequence ID" value="GEU69272.1"/>
    <property type="molecule type" value="Genomic_DNA"/>
</dbReference>
<organism evidence="2">
    <name type="scientific">Tanacetum cinerariifolium</name>
    <name type="common">Dalmatian daisy</name>
    <name type="synonym">Chrysanthemum cinerariifolium</name>
    <dbReference type="NCBI Taxonomy" id="118510"/>
    <lineage>
        <taxon>Eukaryota</taxon>
        <taxon>Viridiplantae</taxon>
        <taxon>Streptophyta</taxon>
        <taxon>Embryophyta</taxon>
        <taxon>Tracheophyta</taxon>
        <taxon>Spermatophyta</taxon>
        <taxon>Magnoliopsida</taxon>
        <taxon>eudicotyledons</taxon>
        <taxon>Gunneridae</taxon>
        <taxon>Pentapetalae</taxon>
        <taxon>asterids</taxon>
        <taxon>campanulids</taxon>
        <taxon>Asterales</taxon>
        <taxon>Asteraceae</taxon>
        <taxon>Asteroideae</taxon>
        <taxon>Anthemideae</taxon>
        <taxon>Anthemidinae</taxon>
        <taxon>Tanacetum</taxon>
    </lineage>
</organism>